<organism evidence="1 2">
    <name type="scientific">Nitratireductor kimnyeongensis</name>
    <dbReference type="NCBI Taxonomy" id="430679"/>
    <lineage>
        <taxon>Bacteria</taxon>
        <taxon>Pseudomonadati</taxon>
        <taxon>Pseudomonadota</taxon>
        <taxon>Alphaproteobacteria</taxon>
        <taxon>Hyphomicrobiales</taxon>
        <taxon>Phyllobacteriaceae</taxon>
        <taxon>Nitratireductor</taxon>
    </lineage>
</organism>
<accession>A0ABW0T3N3</accession>
<evidence type="ECO:0000313" key="2">
    <source>
        <dbReference type="Proteomes" id="UP001596107"/>
    </source>
</evidence>
<proteinExistence type="predicted"/>
<dbReference type="Proteomes" id="UP001596107">
    <property type="component" value="Unassembled WGS sequence"/>
</dbReference>
<dbReference type="RefSeq" id="WP_223020342.1">
    <property type="nucleotide sequence ID" value="NZ_CP078143.1"/>
</dbReference>
<dbReference type="InterPro" id="IPR036271">
    <property type="entry name" value="Tet_transcr_reg_TetR-rel_C_sf"/>
</dbReference>
<name>A0ABW0T3N3_9HYPH</name>
<dbReference type="SUPFAM" id="SSF48498">
    <property type="entry name" value="Tetracyclin repressor-like, C-terminal domain"/>
    <property type="match status" value="1"/>
</dbReference>
<evidence type="ECO:0000313" key="1">
    <source>
        <dbReference type="EMBL" id="MFC5583803.1"/>
    </source>
</evidence>
<keyword evidence="2" id="KW-1185">Reference proteome</keyword>
<dbReference type="EMBL" id="JBHSNB010000001">
    <property type="protein sequence ID" value="MFC5583803.1"/>
    <property type="molecule type" value="Genomic_DNA"/>
</dbReference>
<protein>
    <submittedName>
        <fullName evidence="1">Uncharacterized protein</fullName>
    </submittedName>
</protein>
<reference evidence="2" key="1">
    <citation type="journal article" date="2019" name="Int. J. Syst. Evol. Microbiol.">
        <title>The Global Catalogue of Microorganisms (GCM) 10K type strain sequencing project: providing services to taxonomists for standard genome sequencing and annotation.</title>
        <authorList>
            <consortium name="The Broad Institute Genomics Platform"/>
            <consortium name="The Broad Institute Genome Sequencing Center for Infectious Disease"/>
            <person name="Wu L."/>
            <person name="Ma J."/>
        </authorList>
    </citation>
    <scope>NUCLEOTIDE SEQUENCE [LARGE SCALE GENOMIC DNA]</scope>
    <source>
        <strain evidence="2">JCM 3366</strain>
    </source>
</reference>
<gene>
    <name evidence="1" type="ORF">ACFPOD_01665</name>
</gene>
<sequence length="93" mass="11112">MKNPDWTTYVPRRVYDTARTLETACERANLSPIGEVEWRMTHWPTKSGRAFWGEVWRFLMEEYCIGSEYRYEIVVIDDPGFERVVTVLPQQLH</sequence>
<comment type="caution">
    <text evidence="1">The sequence shown here is derived from an EMBL/GenBank/DDBJ whole genome shotgun (WGS) entry which is preliminary data.</text>
</comment>